<organism evidence="2 3">
    <name type="scientific">Staurois parvus</name>
    <dbReference type="NCBI Taxonomy" id="386267"/>
    <lineage>
        <taxon>Eukaryota</taxon>
        <taxon>Metazoa</taxon>
        <taxon>Chordata</taxon>
        <taxon>Craniata</taxon>
        <taxon>Vertebrata</taxon>
        <taxon>Euteleostomi</taxon>
        <taxon>Amphibia</taxon>
        <taxon>Batrachia</taxon>
        <taxon>Anura</taxon>
        <taxon>Neobatrachia</taxon>
        <taxon>Ranoidea</taxon>
        <taxon>Ranidae</taxon>
        <taxon>Staurois</taxon>
    </lineage>
</organism>
<protein>
    <recommendedName>
        <fullName evidence="4">Glycoprotein integral membrane protein 1</fullName>
    </recommendedName>
</protein>
<comment type="caution">
    <text evidence="2">The sequence shown here is derived from an EMBL/GenBank/DDBJ whole genome shotgun (WGS) entry which is preliminary data.</text>
</comment>
<dbReference type="EMBL" id="CATNWA010016468">
    <property type="protein sequence ID" value="CAI9592955.1"/>
    <property type="molecule type" value="Genomic_DNA"/>
</dbReference>
<feature type="transmembrane region" description="Helical" evidence="1">
    <location>
        <begin position="217"/>
        <end position="242"/>
    </location>
</feature>
<gene>
    <name evidence="2" type="ORF">SPARVUS_LOCUS11458077</name>
</gene>
<dbReference type="PANTHER" id="PTHR28549:SF1">
    <property type="entry name" value="GLYCOPROTEIN INTEGRAL MEMBRANE PROTEIN 1"/>
    <property type="match status" value="1"/>
</dbReference>
<dbReference type="InterPro" id="IPR042319">
    <property type="entry name" value="GINM1"/>
</dbReference>
<proteinExistence type="predicted"/>
<dbReference type="Proteomes" id="UP001162483">
    <property type="component" value="Unassembled WGS sequence"/>
</dbReference>
<keyword evidence="1" id="KW-0472">Membrane</keyword>
<feature type="non-terminal residue" evidence="2">
    <location>
        <position position="1"/>
    </location>
</feature>
<evidence type="ECO:0000313" key="3">
    <source>
        <dbReference type="Proteomes" id="UP001162483"/>
    </source>
</evidence>
<evidence type="ECO:0008006" key="4">
    <source>
        <dbReference type="Google" id="ProtNLM"/>
    </source>
</evidence>
<keyword evidence="3" id="KW-1185">Reference proteome</keyword>
<name>A0ABN9F7D4_9NEOB</name>
<evidence type="ECO:0000256" key="1">
    <source>
        <dbReference type="SAM" id="Phobius"/>
    </source>
</evidence>
<evidence type="ECO:0000313" key="2">
    <source>
        <dbReference type="EMBL" id="CAI9592955.1"/>
    </source>
</evidence>
<dbReference type="PANTHER" id="PTHR28549">
    <property type="entry name" value="GLYCOPROTEIN INTEGRAL MEMBRANE PROTEIN 1"/>
    <property type="match status" value="1"/>
</dbReference>
<keyword evidence="1" id="KW-0812">Transmembrane</keyword>
<keyword evidence="1" id="KW-1133">Transmembrane helix</keyword>
<sequence>ELIKVNVTTPYVNLIEQVAFNISYDRGQIHLNGFPLSKGVSRISCKMDKMDYGLPYEQLNMVHEALVSMRLLILHWPMNSSTGETKIIVQQEVVEIDGNQVYQNVTAEIKLVVGRDMEVLQHMVLNILLKDTWLYSIPRTSDVLFTFPNIPQAGDRVPQETTREYNVRQNTTMDEDPFPGKLPETPLQAVIPASSYKVMCQFADDLREKLCLIWNGLYPVLINFIEVFIVGVIAAALVLQLLKLVYPSKEHKGILQPCDIKDSAVYVPLILSPEEVTVKAQEAGNYYI</sequence>
<feature type="non-terminal residue" evidence="2">
    <location>
        <position position="288"/>
    </location>
</feature>
<reference evidence="2" key="1">
    <citation type="submission" date="2023-05" db="EMBL/GenBank/DDBJ databases">
        <authorList>
            <person name="Stuckert A."/>
        </authorList>
    </citation>
    <scope>NUCLEOTIDE SEQUENCE</scope>
</reference>
<accession>A0ABN9F7D4</accession>